<reference evidence="4" key="1">
    <citation type="submission" date="2025-08" db="UniProtKB">
        <authorList>
            <consortium name="RefSeq"/>
        </authorList>
    </citation>
    <scope>IDENTIFICATION</scope>
    <source>
        <tissue evidence="4">Muscle</tissue>
    </source>
</reference>
<feature type="compositionally biased region" description="Basic and acidic residues" evidence="2">
    <location>
        <begin position="346"/>
        <end position="376"/>
    </location>
</feature>
<feature type="compositionally biased region" description="Low complexity" evidence="2">
    <location>
        <begin position="1"/>
        <end position="13"/>
    </location>
</feature>
<feature type="compositionally biased region" description="Low complexity" evidence="2">
    <location>
        <begin position="157"/>
        <end position="166"/>
    </location>
</feature>
<feature type="compositionally biased region" description="Low complexity" evidence="2">
    <location>
        <begin position="226"/>
        <end position="240"/>
    </location>
</feature>
<comment type="similarity">
    <text evidence="1">Belongs to the BCLAF1/THRAP3 family.</text>
</comment>
<dbReference type="GO" id="GO:0003677">
    <property type="term" value="F:DNA binding"/>
    <property type="evidence" value="ECO:0007669"/>
    <property type="project" value="TreeGrafter"/>
</dbReference>
<proteinExistence type="inferred from homology"/>
<feature type="compositionally biased region" description="Basic and acidic residues" evidence="2">
    <location>
        <begin position="707"/>
        <end position="721"/>
    </location>
</feature>
<feature type="compositionally biased region" description="Acidic residues" evidence="2">
    <location>
        <begin position="756"/>
        <end position="765"/>
    </location>
</feature>
<gene>
    <name evidence="4" type="primary">THRAP3</name>
</gene>
<dbReference type="PANTHER" id="PTHR15268">
    <property type="entry name" value="THRAP3/BCLAF1"/>
    <property type="match status" value="1"/>
</dbReference>
<dbReference type="CTD" id="9967"/>
<evidence type="ECO:0000313" key="4">
    <source>
        <dbReference type="RefSeq" id="XP_019514053.1"/>
    </source>
</evidence>
<dbReference type="GO" id="GO:0003712">
    <property type="term" value="F:transcription coregulator activity"/>
    <property type="evidence" value="ECO:0007669"/>
    <property type="project" value="TreeGrafter"/>
</dbReference>
<feature type="compositionally biased region" description="Basic and acidic residues" evidence="2">
    <location>
        <begin position="167"/>
        <end position="187"/>
    </location>
</feature>
<feature type="compositionally biased region" description="Basic residues" evidence="2">
    <location>
        <begin position="121"/>
        <end position="143"/>
    </location>
</feature>
<feature type="compositionally biased region" description="Low complexity" evidence="2">
    <location>
        <begin position="82"/>
        <end position="94"/>
    </location>
</feature>
<feature type="region of interest" description="Disordered" evidence="2">
    <location>
        <begin position="491"/>
        <end position="781"/>
    </location>
</feature>
<dbReference type="GO" id="GO:0045944">
    <property type="term" value="P:positive regulation of transcription by RNA polymerase II"/>
    <property type="evidence" value="ECO:0007669"/>
    <property type="project" value="TreeGrafter"/>
</dbReference>
<feature type="compositionally biased region" description="Basic and acidic residues" evidence="2">
    <location>
        <begin position="519"/>
        <end position="589"/>
    </location>
</feature>
<evidence type="ECO:0000256" key="1">
    <source>
        <dbReference type="ARBA" id="ARBA00006481"/>
    </source>
</evidence>
<name>A0A8B7SNW1_HIPAR</name>
<feature type="compositionally biased region" description="Basic and acidic residues" evidence="2">
    <location>
        <begin position="58"/>
        <end position="75"/>
    </location>
</feature>
<feature type="compositionally biased region" description="Polar residues" evidence="2">
    <location>
        <begin position="282"/>
        <end position="300"/>
    </location>
</feature>
<evidence type="ECO:0000313" key="3">
    <source>
        <dbReference type="Proteomes" id="UP000694851"/>
    </source>
</evidence>
<organism evidence="3 4">
    <name type="scientific">Hipposideros armiger</name>
    <name type="common">Great Himalayan leaf-nosed bat</name>
    <dbReference type="NCBI Taxonomy" id="186990"/>
    <lineage>
        <taxon>Eukaryota</taxon>
        <taxon>Metazoa</taxon>
        <taxon>Chordata</taxon>
        <taxon>Craniata</taxon>
        <taxon>Vertebrata</taxon>
        <taxon>Euteleostomi</taxon>
        <taxon>Mammalia</taxon>
        <taxon>Eutheria</taxon>
        <taxon>Laurasiatheria</taxon>
        <taxon>Chiroptera</taxon>
        <taxon>Yinpterochiroptera</taxon>
        <taxon>Rhinolophoidea</taxon>
        <taxon>Hipposideridae</taxon>
        <taxon>Hipposideros</taxon>
    </lineage>
</organism>
<feature type="compositionally biased region" description="Low complexity" evidence="2">
    <location>
        <begin position="607"/>
        <end position="617"/>
    </location>
</feature>
<feature type="compositionally biased region" description="Basic and acidic residues" evidence="2">
    <location>
        <begin position="491"/>
        <end position="508"/>
    </location>
</feature>
<dbReference type="OrthoDB" id="9948513at2759"/>
<feature type="compositionally biased region" description="Basic and acidic residues" evidence="2">
    <location>
        <begin position="766"/>
        <end position="775"/>
    </location>
</feature>
<feature type="compositionally biased region" description="Basic and acidic residues" evidence="2">
    <location>
        <begin position="144"/>
        <end position="155"/>
    </location>
</feature>
<feature type="region of interest" description="Disordered" evidence="2">
    <location>
        <begin position="1"/>
        <end position="94"/>
    </location>
</feature>
<dbReference type="GeneID" id="109391173"/>
<feature type="compositionally biased region" description="Basic residues" evidence="2">
    <location>
        <begin position="590"/>
        <end position="603"/>
    </location>
</feature>
<feature type="compositionally biased region" description="Basic residues" evidence="2">
    <location>
        <begin position="14"/>
        <end position="51"/>
    </location>
</feature>
<dbReference type="AlphaFoldDB" id="A0A8B7SNW1"/>
<dbReference type="InterPro" id="IPR029199">
    <property type="entry name" value="THRAP3_BCLAF1"/>
</dbReference>
<dbReference type="Pfam" id="PF15440">
    <property type="entry name" value="THRAP3_BCLAF1"/>
    <property type="match status" value="1"/>
</dbReference>
<dbReference type="GO" id="GO:0016592">
    <property type="term" value="C:mediator complex"/>
    <property type="evidence" value="ECO:0007669"/>
    <property type="project" value="TreeGrafter"/>
</dbReference>
<feature type="region of interest" description="Disordered" evidence="2">
    <location>
        <begin position="117"/>
        <end position="418"/>
    </location>
</feature>
<sequence>MSKTNKSKSGSRSSRSRSASRSRSRSFSKSRSRSRSISRSRKRRLSSRSRSRSYSPAHNRERNHPRVYQNRDFRGHNRGYRRPYYFRGRNRGFYPWGQYNRGGYGNYRSNWQNYRQAYSPRRGRSRSRSPKRRSPSPRSRSHSRNSDKSSSDRSRRSSSSRSSSNHSRVESKRKSAKDKKSSSKDSRPSQAAGDNQGDEAKEQTFSGGTSEDTKASESSKPWADGSTYSAGSASRASAVSELSPRERSPALKSPLQSVVVRRRSPRPSPVPKPSPPLSSTSQMGSALQSGSGYQSGTHQGQFDHGSGSLSPSKKSPMGKSPPATGSTYGSSQEEEAAAGGATYTKRYLDDQKTENGKDKEQKQTNMDKEKMKEKGNFSDTGLSDSKMKSDLFSSKTDSEKPFRGGQSPKRPSGLLAQERKLCRDLVHSNKKEQEFRSIFQHIQSAQSQRSPSELFAQHIVTIVHHVKEHHFGSSGMTLHERFTKYLKRGTEQEAAKNKKSPEIHRRIDISPSTFRKHGLTHDEMKSPREPGYKAEGKYKDDPVDLRLDIERRKKHKERDLKRGKSRESVDSRDSSHSRERSTEKTEKTHKGSKKQKKHRRARDRSRSSSSSSQSSHSYKAEEYPEETEEREESTTGFDKSRLGTKDFVGPSERGGRARGTFQFRARGRAWGRGTYSGNNNSSSNDFQKRNREEEWDPEYTPKSKKYYLHDDREGEGSEKWVSRGRGRGAFPRGRGRFMFRKSSTSPKWAHDKFSGEEGEIEDDESGTEHREEKDSLQPTTE</sequence>
<dbReference type="PANTHER" id="PTHR15268:SF16">
    <property type="entry name" value="THYROID HORMONE RECEPTOR-ASSOCIATED PROTEIN 3"/>
    <property type="match status" value="1"/>
</dbReference>
<protein>
    <submittedName>
        <fullName evidence="4">Thyroid hormone receptor-associated protein 3 isoform X2</fullName>
    </submittedName>
</protein>
<keyword evidence="4" id="KW-0675">Receptor</keyword>
<feature type="compositionally biased region" description="Pro residues" evidence="2">
    <location>
        <begin position="266"/>
        <end position="276"/>
    </location>
</feature>
<dbReference type="Proteomes" id="UP000694851">
    <property type="component" value="Unplaced"/>
</dbReference>
<evidence type="ECO:0000256" key="2">
    <source>
        <dbReference type="SAM" id="MobiDB-lite"/>
    </source>
</evidence>
<dbReference type="RefSeq" id="XP_019514053.1">
    <property type="nucleotide sequence ID" value="XM_019658508.1"/>
</dbReference>
<feature type="compositionally biased region" description="Low complexity" evidence="2">
    <location>
        <begin position="305"/>
        <end position="322"/>
    </location>
</feature>
<keyword evidence="3" id="KW-1185">Reference proteome</keyword>
<accession>A0A8B7SNW1</accession>